<keyword evidence="5" id="KW-1185">Reference proteome</keyword>
<dbReference type="PROSITE" id="PS50082">
    <property type="entry name" value="WD_REPEATS_2"/>
    <property type="match status" value="3"/>
</dbReference>
<keyword evidence="1 3" id="KW-0853">WD repeat</keyword>
<dbReference type="SMART" id="SM00320">
    <property type="entry name" value="WD40"/>
    <property type="match status" value="4"/>
</dbReference>
<dbReference type="PANTHER" id="PTHR19848:SF8">
    <property type="entry name" value="F-BOX AND WD REPEAT DOMAIN CONTAINING 7"/>
    <property type="match status" value="1"/>
</dbReference>
<keyword evidence="2" id="KW-0677">Repeat</keyword>
<feature type="repeat" description="WD" evidence="3">
    <location>
        <begin position="30"/>
        <end position="71"/>
    </location>
</feature>
<sequence>MVAGDHLLSASRDCLIKMWEVATGYCIRNFAGHSKWVRMVRVYHDGTTFASCSNDQTICIWNTSSKDCKMQLHEHEHVVECVQWAPDNALRHIAAAENSSHLPVKMNGDASKSDGSATTMTATKLGPILVSGSRDKTIKFFDVNAGLCLLTLVGHDNWVRGLRFHPGGKYLLSVGDDKTLRVWAIAQQRCVKTLDAHKHFVTSLDFHPKLPYVVTSSVEMTIKVWECR</sequence>
<proteinExistence type="predicted"/>
<dbReference type="SUPFAM" id="SSF50978">
    <property type="entry name" value="WD40 repeat-like"/>
    <property type="match status" value="1"/>
</dbReference>
<evidence type="ECO:0000256" key="3">
    <source>
        <dbReference type="PROSITE-ProRule" id="PRU00221"/>
    </source>
</evidence>
<feature type="repeat" description="WD" evidence="3">
    <location>
        <begin position="152"/>
        <end position="193"/>
    </location>
</feature>
<evidence type="ECO:0000313" key="4">
    <source>
        <dbReference type="EMBL" id="VDN38095.1"/>
    </source>
</evidence>
<dbReference type="InterPro" id="IPR001680">
    <property type="entry name" value="WD40_rpt"/>
</dbReference>
<dbReference type="EMBL" id="UYRT01092428">
    <property type="protein sequence ID" value="VDN38095.1"/>
    <property type="molecule type" value="Genomic_DNA"/>
</dbReference>
<dbReference type="PANTHER" id="PTHR19848">
    <property type="entry name" value="WD40 REPEAT PROTEIN"/>
    <property type="match status" value="1"/>
</dbReference>
<dbReference type="InterPro" id="IPR015943">
    <property type="entry name" value="WD40/YVTN_repeat-like_dom_sf"/>
</dbReference>
<evidence type="ECO:0000256" key="2">
    <source>
        <dbReference type="ARBA" id="ARBA00022737"/>
    </source>
</evidence>
<dbReference type="InterPro" id="IPR036322">
    <property type="entry name" value="WD40_repeat_dom_sf"/>
</dbReference>
<feature type="repeat" description="WD" evidence="3">
    <location>
        <begin position="194"/>
        <end position="228"/>
    </location>
</feature>
<dbReference type="AlphaFoldDB" id="A0A183EK73"/>
<evidence type="ECO:0000313" key="5">
    <source>
        <dbReference type="Proteomes" id="UP000271098"/>
    </source>
</evidence>
<name>A0A183EK73_9BILA</name>
<dbReference type="Gene3D" id="2.130.10.10">
    <property type="entry name" value="YVTN repeat-like/Quinoprotein amine dehydrogenase"/>
    <property type="match status" value="1"/>
</dbReference>
<dbReference type="PRINTS" id="PR00320">
    <property type="entry name" value="GPROTEINBRPT"/>
</dbReference>
<dbReference type="Proteomes" id="UP000271098">
    <property type="component" value="Unassembled WGS sequence"/>
</dbReference>
<dbReference type="PROSITE" id="PS50294">
    <property type="entry name" value="WD_REPEATS_REGION"/>
    <property type="match status" value="3"/>
</dbReference>
<dbReference type="WBParaSite" id="GPUH_0002139001-mRNA-1">
    <property type="protein sequence ID" value="GPUH_0002139001-mRNA-1"/>
    <property type="gene ID" value="GPUH_0002139001"/>
</dbReference>
<dbReference type="Pfam" id="PF00400">
    <property type="entry name" value="WD40"/>
    <property type="match status" value="4"/>
</dbReference>
<evidence type="ECO:0000313" key="6">
    <source>
        <dbReference type="WBParaSite" id="GPUH_0002139001-mRNA-1"/>
    </source>
</evidence>
<organism evidence="6">
    <name type="scientific">Gongylonema pulchrum</name>
    <dbReference type="NCBI Taxonomy" id="637853"/>
    <lineage>
        <taxon>Eukaryota</taxon>
        <taxon>Metazoa</taxon>
        <taxon>Ecdysozoa</taxon>
        <taxon>Nematoda</taxon>
        <taxon>Chromadorea</taxon>
        <taxon>Rhabditida</taxon>
        <taxon>Spirurina</taxon>
        <taxon>Spiruromorpha</taxon>
        <taxon>Spiruroidea</taxon>
        <taxon>Gongylonematidae</taxon>
        <taxon>Gongylonema</taxon>
    </lineage>
</organism>
<evidence type="ECO:0000256" key="1">
    <source>
        <dbReference type="ARBA" id="ARBA00022574"/>
    </source>
</evidence>
<reference evidence="6" key="1">
    <citation type="submission" date="2016-06" db="UniProtKB">
        <authorList>
            <consortium name="WormBaseParasite"/>
        </authorList>
    </citation>
    <scope>IDENTIFICATION</scope>
</reference>
<dbReference type="OrthoDB" id="674604at2759"/>
<protein>
    <submittedName>
        <fullName evidence="6">WD_REPEATS_REGION domain-containing protein</fullName>
    </submittedName>
</protein>
<dbReference type="InterPro" id="IPR020472">
    <property type="entry name" value="WD40_PAC1"/>
</dbReference>
<gene>
    <name evidence="4" type="ORF">GPUH_LOCUS21366</name>
</gene>
<accession>A0A183EK73</accession>
<dbReference type="CDD" id="cd00200">
    <property type="entry name" value="WD40"/>
    <property type="match status" value="1"/>
</dbReference>
<reference evidence="4 5" key="2">
    <citation type="submission" date="2018-11" db="EMBL/GenBank/DDBJ databases">
        <authorList>
            <consortium name="Pathogen Informatics"/>
        </authorList>
    </citation>
    <scope>NUCLEOTIDE SEQUENCE [LARGE SCALE GENOMIC DNA]</scope>
</reference>